<dbReference type="InterPro" id="IPR011990">
    <property type="entry name" value="TPR-like_helical_dom_sf"/>
</dbReference>
<dbReference type="PANTHER" id="PTHR43628">
    <property type="entry name" value="ACTIVATOR OF C KINASE PROTEIN 1-RELATED"/>
    <property type="match status" value="1"/>
</dbReference>
<dbReference type="InterPro" id="IPR006597">
    <property type="entry name" value="Sel1-like"/>
</dbReference>
<dbReference type="SUPFAM" id="SSF81901">
    <property type="entry name" value="HCP-like"/>
    <property type="match status" value="1"/>
</dbReference>
<dbReference type="Proteomes" id="UP000568751">
    <property type="component" value="Unassembled WGS sequence"/>
</dbReference>
<gene>
    <name evidence="2" type="ORF">H0A76_13475</name>
</gene>
<proteinExistence type="predicted"/>
<sequence length="161" mass="18693">MLLAPFFFILLFLDISPVVADARADSWYQIGYDYSQRRRNDDAFKWMMRAADAGHIAAQNNIGLSYLHGLGAEKDEKKAFVWFEKSAKQGLSYAQSELAMLYYRQGKVKQAEQWWLTAAKQNDELCISDLASLFLEQNKRKQAHIIGFKRVKIIILKRKPR</sequence>
<dbReference type="InterPro" id="IPR052945">
    <property type="entry name" value="Mitotic_Regulator"/>
</dbReference>
<dbReference type="PANTHER" id="PTHR43628:SF1">
    <property type="entry name" value="CHITIN SYNTHASE REGULATORY FACTOR 2-RELATED"/>
    <property type="match status" value="1"/>
</dbReference>
<dbReference type="Gene3D" id="1.25.40.10">
    <property type="entry name" value="Tetratricopeptide repeat domain"/>
    <property type="match status" value="1"/>
</dbReference>
<protein>
    <submittedName>
        <fullName evidence="2">Sel1 repeat family protein</fullName>
    </submittedName>
</protein>
<reference evidence="2 3" key="1">
    <citation type="submission" date="2020-05" db="EMBL/GenBank/DDBJ databases">
        <title>Horizontal transmission and recombination maintain forever young bacterial symbiont genomes.</title>
        <authorList>
            <person name="Russell S.L."/>
            <person name="Pepper-Tunick E."/>
            <person name="Svedberg J."/>
            <person name="Byrne A."/>
            <person name="Ruelas Castillo J."/>
            <person name="Vollmers C."/>
            <person name="Beinart R.A."/>
            <person name="Corbett-Detig R."/>
        </authorList>
    </citation>
    <scope>NUCLEOTIDE SEQUENCE [LARGE SCALE GENOMIC DNA]</scope>
    <source>
        <strain evidence="2">455</strain>
    </source>
</reference>
<feature type="chain" id="PRO_5032497620" evidence="1">
    <location>
        <begin position="21"/>
        <end position="161"/>
    </location>
</feature>
<name>A0A853F5H1_9GAMM</name>
<dbReference type="SMART" id="SM00671">
    <property type="entry name" value="SEL1"/>
    <property type="match status" value="3"/>
</dbReference>
<evidence type="ECO:0000256" key="1">
    <source>
        <dbReference type="SAM" id="SignalP"/>
    </source>
</evidence>
<dbReference type="EMBL" id="JACCHT010000023">
    <property type="protein sequence ID" value="NYT28758.1"/>
    <property type="molecule type" value="Genomic_DNA"/>
</dbReference>
<accession>A0A853F5H1</accession>
<keyword evidence="1" id="KW-0732">Signal</keyword>
<evidence type="ECO:0000313" key="2">
    <source>
        <dbReference type="EMBL" id="NYT28758.1"/>
    </source>
</evidence>
<evidence type="ECO:0000313" key="3">
    <source>
        <dbReference type="Proteomes" id="UP000568751"/>
    </source>
</evidence>
<comment type="caution">
    <text evidence="2">The sequence shown here is derived from an EMBL/GenBank/DDBJ whole genome shotgun (WGS) entry which is preliminary data.</text>
</comment>
<dbReference type="Pfam" id="PF08238">
    <property type="entry name" value="Sel1"/>
    <property type="match status" value="3"/>
</dbReference>
<feature type="signal peptide" evidence="1">
    <location>
        <begin position="1"/>
        <end position="20"/>
    </location>
</feature>
<dbReference type="AlphaFoldDB" id="A0A853F5H1"/>
<organism evidence="2 3">
    <name type="scientific">Candidatus Thiodubiliella endoseptemdiera</name>
    <dbReference type="NCBI Taxonomy" id="2738886"/>
    <lineage>
        <taxon>Bacteria</taxon>
        <taxon>Pseudomonadati</taxon>
        <taxon>Pseudomonadota</taxon>
        <taxon>Gammaproteobacteria</taxon>
        <taxon>Candidatus Pseudothioglobaceae</taxon>
        <taxon>Candidatus Thiodubiliella</taxon>
    </lineage>
</organism>